<organism evidence="1">
    <name type="scientific">Tanacetum cinerariifolium</name>
    <name type="common">Dalmatian daisy</name>
    <name type="synonym">Chrysanthemum cinerariifolium</name>
    <dbReference type="NCBI Taxonomy" id="118510"/>
    <lineage>
        <taxon>Eukaryota</taxon>
        <taxon>Viridiplantae</taxon>
        <taxon>Streptophyta</taxon>
        <taxon>Embryophyta</taxon>
        <taxon>Tracheophyta</taxon>
        <taxon>Spermatophyta</taxon>
        <taxon>Magnoliopsida</taxon>
        <taxon>eudicotyledons</taxon>
        <taxon>Gunneridae</taxon>
        <taxon>Pentapetalae</taxon>
        <taxon>asterids</taxon>
        <taxon>campanulids</taxon>
        <taxon>Asterales</taxon>
        <taxon>Asteraceae</taxon>
        <taxon>Asteroideae</taxon>
        <taxon>Anthemideae</taxon>
        <taxon>Anthemidinae</taxon>
        <taxon>Tanacetum</taxon>
    </lineage>
</organism>
<reference evidence="1" key="1">
    <citation type="journal article" date="2019" name="Sci. Rep.">
        <title>Draft genome of Tanacetum cinerariifolium, the natural source of mosquito coil.</title>
        <authorList>
            <person name="Yamashiro T."/>
            <person name="Shiraishi A."/>
            <person name="Satake H."/>
            <person name="Nakayama K."/>
        </authorList>
    </citation>
    <scope>NUCLEOTIDE SEQUENCE</scope>
</reference>
<feature type="non-terminal residue" evidence="1">
    <location>
        <position position="85"/>
    </location>
</feature>
<dbReference type="AlphaFoldDB" id="A0A699XN39"/>
<proteinExistence type="predicted"/>
<comment type="caution">
    <text evidence="1">The sequence shown here is derived from an EMBL/GenBank/DDBJ whole genome shotgun (WGS) entry which is preliminary data.</text>
</comment>
<feature type="non-terminal residue" evidence="1">
    <location>
        <position position="1"/>
    </location>
</feature>
<gene>
    <name evidence="1" type="ORF">Tci_930250</name>
</gene>
<name>A0A699XN39_TANCI</name>
<sequence>PGVLAAIGFLDRQAVADEVGRDSVPAPVVEREVDQRTGPAHQLAKVEVDASAHLLGVSGAAAQPAAHRGEALRDVIGAHADPGVS</sequence>
<dbReference type="EMBL" id="BKCJ011850987">
    <property type="protein sequence ID" value="GFD58281.1"/>
    <property type="molecule type" value="Genomic_DNA"/>
</dbReference>
<protein>
    <submittedName>
        <fullName evidence="1">Uncharacterized protein</fullName>
    </submittedName>
</protein>
<evidence type="ECO:0000313" key="1">
    <source>
        <dbReference type="EMBL" id="GFD58281.1"/>
    </source>
</evidence>
<accession>A0A699XN39</accession>